<dbReference type="PANTHER" id="PTHR45753">
    <property type="entry name" value="ORNITHINE CARBAMOYLTRANSFERASE, MITOCHONDRIAL"/>
    <property type="match status" value="1"/>
</dbReference>
<dbReference type="GO" id="GO:0042450">
    <property type="term" value="P:L-arginine biosynthetic process via ornithine"/>
    <property type="evidence" value="ECO:0007669"/>
    <property type="project" value="TreeGrafter"/>
</dbReference>
<gene>
    <name evidence="4" type="ORF">UFOPK1410_00828</name>
</gene>
<dbReference type="Pfam" id="PF02729">
    <property type="entry name" value="OTCace_N"/>
    <property type="match status" value="1"/>
</dbReference>
<dbReference type="FunFam" id="3.40.50.1370:FF:000008">
    <property type="entry name" value="Ornithine carbamoyltransferase"/>
    <property type="match status" value="1"/>
</dbReference>
<keyword evidence="1" id="KW-0808">Transferase</keyword>
<dbReference type="GO" id="GO:0004585">
    <property type="term" value="F:ornithine carbamoyltransferase activity"/>
    <property type="evidence" value="ECO:0007669"/>
    <property type="project" value="UniProtKB-ARBA"/>
</dbReference>
<dbReference type="InterPro" id="IPR006132">
    <property type="entry name" value="Asp/Orn_carbamoyltranf_P-bd"/>
</dbReference>
<dbReference type="AlphaFoldDB" id="A0A6J6BYB5"/>
<name>A0A6J6BYB5_9ZZZZ</name>
<proteinExistence type="predicted"/>
<feature type="domain" description="Aspartate/ornithine carbamoyltransferase Asp/Orn-binding" evidence="2">
    <location>
        <begin position="197"/>
        <end position="352"/>
    </location>
</feature>
<dbReference type="Pfam" id="PF00185">
    <property type="entry name" value="OTCace"/>
    <property type="match status" value="1"/>
</dbReference>
<dbReference type="NCBIfam" id="TIGR00658">
    <property type="entry name" value="orni_carb_tr"/>
    <property type="match status" value="1"/>
</dbReference>
<dbReference type="NCBIfam" id="NF001986">
    <property type="entry name" value="PRK00779.1"/>
    <property type="match status" value="1"/>
</dbReference>
<dbReference type="InterPro" id="IPR006131">
    <property type="entry name" value="Asp_carbamoyltransf_Asp/Orn-bd"/>
</dbReference>
<reference evidence="4" key="1">
    <citation type="submission" date="2020-05" db="EMBL/GenBank/DDBJ databases">
        <authorList>
            <person name="Chiriac C."/>
            <person name="Salcher M."/>
            <person name="Ghai R."/>
            <person name="Kavagutti S V."/>
        </authorList>
    </citation>
    <scope>NUCLEOTIDE SEQUENCE</scope>
</reference>
<feature type="domain" description="Aspartate/ornithine carbamoyltransferase carbamoyl-P binding" evidence="3">
    <location>
        <begin position="51"/>
        <end position="189"/>
    </location>
</feature>
<evidence type="ECO:0000259" key="2">
    <source>
        <dbReference type="Pfam" id="PF00185"/>
    </source>
</evidence>
<evidence type="ECO:0000313" key="4">
    <source>
        <dbReference type="EMBL" id="CAB4543687.1"/>
    </source>
</evidence>
<dbReference type="Gene3D" id="3.40.50.1370">
    <property type="entry name" value="Aspartate/ornithine carbamoyltransferase"/>
    <property type="match status" value="2"/>
</dbReference>
<dbReference type="SUPFAM" id="SSF53671">
    <property type="entry name" value="Aspartate/ornithine carbamoyltransferase"/>
    <property type="match status" value="1"/>
</dbReference>
<evidence type="ECO:0000256" key="1">
    <source>
        <dbReference type="ARBA" id="ARBA00022679"/>
    </source>
</evidence>
<dbReference type="GO" id="GO:0016597">
    <property type="term" value="F:amino acid binding"/>
    <property type="evidence" value="ECO:0007669"/>
    <property type="project" value="InterPro"/>
</dbReference>
<dbReference type="PRINTS" id="PR00100">
    <property type="entry name" value="AOTCASE"/>
</dbReference>
<protein>
    <submittedName>
        <fullName evidence="4">Unannotated protein</fullName>
    </submittedName>
</protein>
<organism evidence="4">
    <name type="scientific">freshwater metagenome</name>
    <dbReference type="NCBI Taxonomy" id="449393"/>
    <lineage>
        <taxon>unclassified sequences</taxon>
        <taxon>metagenomes</taxon>
        <taxon>ecological metagenomes</taxon>
    </lineage>
</organism>
<dbReference type="PRINTS" id="PR00102">
    <property type="entry name" value="OTCASE"/>
</dbReference>
<dbReference type="InterPro" id="IPR036901">
    <property type="entry name" value="Asp/Orn_carbamoylTrfase_sf"/>
</dbReference>
<accession>A0A6J6BYB5</accession>
<evidence type="ECO:0000259" key="3">
    <source>
        <dbReference type="Pfam" id="PF02729"/>
    </source>
</evidence>
<dbReference type="GO" id="GO:0019240">
    <property type="term" value="P:citrulline biosynthetic process"/>
    <property type="evidence" value="ECO:0007669"/>
    <property type="project" value="TreeGrafter"/>
</dbReference>
<dbReference type="InterPro" id="IPR006130">
    <property type="entry name" value="Asp/Orn_carbamoylTrfase"/>
</dbReference>
<dbReference type="InterPro" id="IPR002292">
    <property type="entry name" value="Orn/put_carbamltrans"/>
</dbReference>
<dbReference type="PANTHER" id="PTHR45753:SF3">
    <property type="entry name" value="ORNITHINE TRANSCARBAMYLASE, MITOCHONDRIAL"/>
    <property type="match status" value="1"/>
</dbReference>
<dbReference type="EMBL" id="CAEZSH010000110">
    <property type="protein sequence ID" value="CAB4543687.1"/>
    <property type="molecule type" value="Genomic_DNA"/>
</dbReference>
<sequence length="361" mass="39255">MREAIVASLIIFNFWAREQICIAFQREIAIAACEDTHVPKDTGSRYNFAMKDLLRTQDLSRDDVEMLLSTAAEFAASPLRSRDALAQQSVAIYMTKPSTRTRLSSETAVAHLGGTPIFIRGDELQLGRGETIADTARIISGYCSALIVRTFAQADVNELGAHATIPVINALTDDDHPTQLLADWLTIRETFGKDVAGRKFVYLGDGNNMSHAWLTMGAIMGAHVVAATPSGSWAPDADVVAHAQKIAATTGGRVEVSHDPEAAAKDASVLYTDVWMSMGDPESERAEKMSALTPFAVTENLMNVTAPDSIFMHCLPAHRGEEVEAGVIDGAKSVIWREAYHRRTTIQAILYHASRGELKGN</sequence>